<accession>A0A7S0ZBP9</accession>
<protein>
    <submittedName>
        <fullName evidence="2">Uncharacterized protein</fullName>
    </submittedName>
</protein>
<proteinExistence type="predicted"/>
<feature type="compositionally biased region" description="Acidic residues" evidence="1">
    <location>
        <begin position="20"/>
        <end position="29"/>
    </location>
</feature>
<evidence type="ECO:0000313" key="2">
    <source>
        <dbReference type="EMBL" id="CAD8816823.1"/>
    </source>
</evidence>
<name>A0A7S0ZBP9_9RHOD</name>
<feature type="region of interest" description="Disordered" evidence="1">
    <location>
        <begin position="243"/>
        <end position="300"/>
    </location>
</feature>
<dbReference type="AlphaFoldDB" id="A0A7S0ZBP9"/>
<feature type="region of interest" description="Disordered" evidence="1">
    <location>
        <begin position="1"/>
        <end position="70"/>
    </location>
</feature>
<evidence type="ECO:0000256" key="1">
    <source>
        <dbReference type="SAM" id="MobiDB-lite"/>
    </source>
</evidence>
<reference evidence="2" key="1">
    <citation type="submission" date="2021-01" db="EMBL/GenBank/DDBJ databases">
        <authorList>
            <person name="Corre E."/>
            <person name="Pelletier E."/>
            <person name="Niang G."/>
            <person name="Scheremetjew M."/>
            <person name="Finn R."/>
            <person name="Kale V."/>
            <person name="Holt S."/>
            <person name="Cochrane G."/>
            <person name="Meng A."/>
            <person name="Brown T."/>
            <person name="Cohen L."/>
        </authorList>
    </citation>
    <scope>NUCLEOTIDE SEQUENCE</scope>
    <source>
        <strain evidence="2">CCMP3278</strain>
    </source>
</reference>
<dbReference type="EMBL" id="HBFP01001670">
    <property type="protein sequence ID" value="CAD8816823.1"/>
    <property type="molecule type" value="Transcribed_RNA"/>
</dbReference>
<feature type="compositionally biased region" description="Acidic residues" evidence="1">
    <location>
        <begin position="55"/>
        <end position="70"/>
    </location>
</feature>
<organism evidence="2">
    <name type="scientific">Timspurckia oligopyrenoides</name>
    <dbReference type="NCBI Taxonomy" id="708627"/>
    <lineage>
        <taxon>Eukaryota</taxon>
        <taxon>Rhodophyta</taxon>
        <taxon>Bangiophyceae</taxon>
        <taxon>Porphyridiales</taxon>
        <taxon>Porphyridiaceae</taxon>
        <taxon>Timspurckia</taxon>
    </lineage>
</organism>
<feature type="compositionally biased region" description="Polar residues" evidence="1">
    <location>
        <begin position="270"/>
        <end position="288"/>
    </location>
</feature>
<sequence>MGKFEVSDSGSESLDGFIVSDEEASEFEESNGGSNESKDQLSDDGVIPISSGNDENSEESDAEAESEDDNQCPRNHFLCVLCSDINGKATYAHEDSFSAKQARFGTDKDRYCLVHTAGDQRKYILKLNRIAHNPKIKRLARDESNISWMKIESETEKKTEKAKNKTSLGQRQRRANRRKNEADEEAALVAYDDEVIHLDSSSEEARSNRRHSLANEIAELGSDGDDPEVDIVALSTPKKVRIEDSLRSTQETPRARKRLRKMDSEEDENSLTVTEKNFNLTEIPQSPITPKRRRLRKRDE</sequence>
<feature type="region of interest" description="Disordered" evidence="1">
    <location>
        <begin position="155"/>
        <end position="184"/>
    </location>
</feature>
<feature type="compositionally biased region" description="Basic residues" evidence="1">
    <location>
        <begin position="290"/>
        <end position="300"/>
    </location>
</feature>
<gene>
    <name evidence="2" type="ORF">TOLI1172_LOCUS1211</name>
</gene>